<protein>
    <submittedName>
        <fullName evidence="2">Uncharacterized protein</fullName>
    </submittedName>
</protein>
<dbReference type="AlphaFoldDB" id="A0A0N5C6G3"/>
<name>A0A0N5C6G3_STREA</name>
<proteinExistence type="predicted"/>
<accession>A0A0N5C6G3</accession>
<dbReference type="Proteomes" id="UP000046392">
    <property type="component" value="Unplaced"/>
</dbReference>
<evidence type="ECO:0000313" key="1">
    <source>
        <dbReference type="Proteomes" id="UP000046392"/>
    </source>
</evidence>
<organism evidence="1 2">
    <name type="scientific">Strongyloides papillosus</name>
    <name type="common">Intestinal threadworm</name>
    <dbReference type="NCBI Taxonomy" id="174720"/>
    <lineage>
        <taxon>Eukaryota</taxon>
        <taxon>Metazoa</taxon>
        <taxon>Ecdysozoa</taxon>
        <taxon>Nematoda</taxon>
        <taxon>Chromadorea</taxon>
        <taxon>Rhabditida</taxon>
        <taxon>Tylenchina</taxon>
        <taxon>Panagrolaimomorpha</taxon>
        <taxon>Strongyloidoidea</taxon>
        <taxon>Strongyloididae</taxon>
        <taxon>Strongyloides</taxon>
    </lineage>
</organism>
<keyword evidence="1" id="KW-1185">Reference proteome</keyword>
<sequence>MRLSGIEPESAAWKAAGTRQSFKNFCQKTQSRGLCDFWQKM</sequence>
<reference evidence="2" key="1">
    <citation type="submission" date="2017-02" db="UniProtKB">
        <authorList>
            <consortium name="WormBaseParasite"/>
        </authorList>
    </citation>
    <scope>IDENTIFICATION</scope>
</reference>
<dbReference type="WBParaSite" id="SPAL_0001353100.1">
    <property type="protein sequence ID" value="SPAL_0001353100.1"/>
    <property type="gene ID" value="SPAL_0001353100"/>
</dbReference>
<evidence type="ECO:0000313" key="2">
    <source>
        <dbReference type="WBParaSite" id="SPAL_0001353100.1"/>
    </source>
</evidence>